<feature type="region of interest" description="Disordered" evidence="1">
    <location>
        <begin position="42"/>
        <end position="81"/>
    </location>
</feature>
<dbReference type="Gramene" id="Bra040797.1">
    <property type="protein sequence ID" value="Bra040797.1-P"/>
    <property type="gene ID" value="Bra040797"/>
</dbReference>
<dbReference type="AlphaFoldDB" id="M4FI68"/>
<evidence type="ECO:0000256" key="1">
    <source>
        <dbReference type="SAM" id="MobiDB-lite"/>
    </source>
</evidence>
<evidence type="ECO:0000313" key="3">
    <source>
        <dbReference type="Proteomes" id="UP000011750"/>
    </source>
</evidence>
<protein>
    <submittedName>
        <fullName evidence="2">Uncharacterized protein</fullName>
    </submittedName>
</protein>
<dbReference type="Proteomes" id="UP000011750">
    <property type="component" value="Unassembled WGS sequence"/>
</dbReference>
<dbReference type="EnsemblPlants" id="Bra040797.1">
    <property type="protein sequence ID" value="Bra040797.1-P"/>
    <property type="gene ID" value="Bra040797"/>
</dbReference>
<proteinExistence type="predicted"/>
<evidence type="ECO:0000313" key="2">
    <source>
        <dbReference type="EnsemblPlants" id="Bra040797.1-P"/>
    </source>
</evidence>
<reference evidence="3" key="2">
    <citation type="journal article" date="2018" name="Hortic Res">
        <title>Improved Brassica rapa reference genome by single-molecule sequencing and chromosome conformation capture technologies.</title>
        <authorList>
            <person name="Zhang L."/>
            <person name="Cai X."/>
            <person name="Wu J."/>
            <person name="Liu M."/>
            <person name="Grob S."/>
            <person name="Cheng F."/>
            <person name="Liang J."/>
            <person name="Cai C."/>
            <person name="Liu Z."/>
            <person name="Liu B."/>
            <person name="Wang F."/>
            <person name="Li S."/>
            <person name="Liu F."/>
            <person name="Li X."/>
            <person name="Cheng L."/>
            <person name="Yang W."/>
            <person name="Li M.H."/>
            <person name="Grossniklaus U."/>
            <person name="Zheng H."/>
            <person name="Wang X."/>
        </authorList>
    </citation>
    <scope>NUCLEOTIDE SEQUENCE [LARGE SCALE GENOMIC DNA]</scope>
    <source>
        <strain evidence="3">cv. Chiifu-401-42</strain>
    </source>
</reference>
<feature type="compositionally biased region" description="Polar residues" evidence="1">
    <location>
        <begin position="69"/>
        <end position="81"/>
    </location>
</feature>
<feature type="compositionally biased region" description="Acidic residues" evidence="1">
    <location>
        <begin position="49"/>
        <end position="62"/>
    </location>
</feature>
<dbReference type="HOGENOM" id="CLU_2577235_0_0_1"/>
<dbReference type="InParanoid" id="M4FI68"/>
<organism evidence="2 3">
    <name type="scientific">Brassica campestris</name>
    <name type="common">Field mustard</name>
    <dbReference type="NCBI Taxonomy" id="3711"/>
    <lineage>
        <taxon>Eukaryota</taxon>
        <taxon>Viridiplantae</taxon>
        <taxon>Streptophyta</taxon>
        <taxon>Embryophyta</taxon>
        <taxon>Tracheophyta</taxon>
        <taxon>Spermatophyta</taxon>
        <taxon>Magnoliopsida</taxon>
        <taxon>eudicotyledons</taxon>
        <taxon>Gunneridae</taxon>
        <taxon>Pentapetalae</taxon>
        <taxon>rosids</taxon>
        <taxon>malvids</taxon>
        <taxon>Brassicales</taxon>
        <taxon>Brassicaceae</taxon>
        <taxon>Brassiceae</taxon>
        <taxon>Brassica</taxon>
    </lineage>
</organism>
<accession>M4FI68</accession>
<reference evidence="3" key="1">
    <citation type="journal article" date="2011" name="Nat. Genet.">
        <title>The genome of the mesopolyploid crop species Brassica rapa.</title>
        <authorList>
            <consortium name="Brassica rapa Genome Sequencing Project Consortium"/>
            <person name="Wang X."/>
            <person name="Wang H."/>
            <person name="Wang J."/>
            <person name="Sun R."/>
            <person name="Wu J."/>
            <person name="Liu S."/>
            <person name="Bai Y."/>
            <person name="Mun J.H."/>
            <person name="Bancroft I."/>
            <person name="Cheng F."/>
            <person name="Huang S."/>
            <person name="Li X."/>
            <person name="Hua W."/>
            <person name="Wang J."/>
            <person name="Wang X."/>
            <person name="Freeling M."/>
            <person name="Pires J.C."/>
            <person name="Paterson A.H."/>
            <person name="Chalhoub B."/>
            <person name="Wang B."/>
            <person name="Hayward A."/>
            <person name="Sharpe A.G."/>
            <person name="Park B.S."/>
            <person name="Weisshaar B."/>
            <person name="Liu B."/>
            <person name="Li B."/>
            <person name="Liu B."/>
            <person name="Tong C."/>
            <person name="Song C."/>
            <person name="Duran C."/>
            <person name="Peng C."/>
            <person name="Geng C."/>
            <person name="Koh C."/>
            <person name="Lin C."/>
            <person name="Edwards D."/>
            <person name="Mu D."/>
            <person name="Shen D."/>
            <person name="Soumpourou E."/>
            <person name="Li F."/>
            <person name="Fraser F."/>
            <person name="Conant G."/>
            <person name="Lassalle G."/>
            <person name="King G.J."/>
            <person name="Bonnema G."/>
            <person name="Tang H."/>
            <person name="Wang H."/>
            <person name="Belcram H."/>
            <person name="Zhou H."/>
            <person name="Hirakawa H."/>
            <person name="Abe H."/>
            <person name="Guo H."/>
            <person name="Wang H."/>
            <person name="Jin H."/>
            <person name="Parkin I.A."/>
            <person name="Batley J."/>
            <person name="Kim J.S."/>
            <person name="Just J."/>
            <person name="Li J."/>
            <person name="Xu J."/>
            <person name="Deng J."/>
            <person name="Kim J.A."/>
            <person name="Li J."/>
            <person name="Yu J."/>
            <person name="Meng J."/>
            <person name="Wang J."/>
            <person name="Min J."/>
            <person name="Poulain J."/>
            <person name="Wang J."/>
            <person name="Hatakeyama K."/>
            <person name="Wu K."/>
            <person name="Wang L."/>
            <person name="Fang L."/>
            <person name="Trick M."/>
            <person name="Links M.G."/>
            <person name="Zhao M."/>
            <person name="Jin M."/>
            <person name="Ramchiary N."/>
            <person name="Drou N."/>
            <person name="Berkman P.J."/>
            <person name="Cai Q."/>
            <person name="Huang Q."/>
            <person name="Li R."/>
            <person name="Tabata S."/>
            <person name="Cheng S."/>
            <person name="Zhang S."/>
            <person name="Zhang S."/>
            <person name="Huang S."/>
            <person name="Sato S."/>
            <person name="Sun S."/>
            <person name="Kwon S.J."/>
            <person name="Choi S.R."/>
            <person name="Lee T.H."/>
            <person name="Fan W."/>
            <person name="Zhao X."/>
            <person name="Tan X."/>
            <person name="Xu X."/>
            <person name="Wang Y."/>
            <person name="Qiu Y."/>
            <person name="Yin Y."/>
            <person name="Li Y."/>
            <person name="Du Y."/>
            <person name="Liao Y."/>
            <person name="Lim Y."/>
            <person name="Narusaka Y."/>
            <person name="Wang Y."/>
            <person name="Wang Z."/>
            <person name="Li Z."/>
            <person name="Wang Z."/>
            <person name="Xiong Z."/>
            <person name="Zhang Z."/>
        </authorList>
    </citation>
    <scope>NUCLEOTIDE SEQUENCE [LARGE SCALE GENOMIC DNA]</scope>
    <source>
        <strain evidence="3">cv. Chiifu-401-42</strain>
    </source>
</reference>
<name>M4FI68_BRACM</name>
<sequence length="81" mass="9305">MTTIIPCAKKEMQAEIQQRTIEEMHTQIPQLTQAMQGMIFQRNDALAEEHDEEQSDHDDDANPFDVLRGNQNVAQPVQLNE</sequence>
<reference evidence="2" key="3">
    <citation type="submission" date="2023-03" db="UniProtKB">
        <authorList>
            <consortium name="EnsemblPlants"/>
        </authorList>
    </citation>
    <scope>IDENTIFICATION</scope>
    <source>
        <strain evidence="2">cv. Chiifu-401-42</strain>
    </source>
</reference>
<keyword evidence="3" id="KW-1185">Reference proteome</keyword>